<dbReference type="AlphaFoldDB" id="A0A366XSQ7"/>
<accession>A0A366XSQ7</accession>
<evidence type="ECO:0000313" key="5">
    <source>
        <dbReference type="Proteomes" id="UP000253314"/>
    </source>
</evidence>
<gene>
    <name evidence="4" type="ORF">DS031_18390</name>
</gene>
<comment type="caution">
    <text evidence="4">The sequence shown here is derived from an EMBL/GenBank/DDBJ whole genome shotgun (WGS) entry which is preliminary data.</text>
</comment>
<reference evidence="4 5" key="1">
    <citation type="submission" date="2018-07" db="EMBL/GenBank/DDBJ databases">
        <title>Lottiidibacillus patelloidae gen. nov., sp. nov., isolated from the intestinal tract of a marine limpet and the reclassification of B. taeanensis BH030017T, B. algicola KMM 3737T and B. hwajinpoensis SW-72T as genus Lottiidibacillus.</title>
        <authorList>
            <person name="Liu R."/>
            <person name="Huang Z."/>
        </authorList>
    </citation>
    <scope>NUCLEOTIDE SEQUENCE [LARGE SCALE GENOMIC DNA]</scope>
    <source>
        <strain evidence="4 5">BH030017</strain>
    </source>
</reference>
<sequence length="85" mass="10169">MKKDLSQQFKEMKNEAKAEWNRHTDHNKQDHKKEEAKGNFEQVKGKAKEKYGELTNDPEKKMEGREEKARGEARETISEMKKDRY</sequence>
<evidence type="ECO:0000256" key="1">
    <source>
        <dbReference type="ARBA" id="ARBA00009129"/>
    </source>
</evidence>
<dbReference type="OrthoDB" id="9796058at2"/>
<dbReference type="Gene3D" id="1.10.1470.10">
    <property type="entry name" value="YjbJ"/>
    <property type="match status" value="1"/>
</dbReference>
<evidence type="ECO:0000313" key="4">
    <source>
        <dbReference type="EMBL" id="RBW68185.1"/>
    </source>
</evidence>
<feature type="domain" description="CsbD-like" evidence="3">
    <location>
        <begin position="35"/>
        <end position="82"/>
    </location>
</feature>
<protein>
    <recommendedName>
        <fullName evidence="3">CsbD-like domain-containing protein</fullName>
    </recommendedName>
</protein>
<dbReference type="InterPro" id="IPR008462">
    <property type="entry name" value="CsbD"/>
</dbReference>
<dbReference type="Pfam" id="PF05532">
    <property type="entry name" value="CsbD"/>
    <property type="match status" value="1"/>
</dbReference>
<dbReference type="Proteomes" id="UP000253314">
    <property type="component" value="Unassembled WGS sequence"/>
</dbReference>
<proteinExistence type="inferred from homology"/>
<evidence type="ECO:0000259" key="3">
    <source>
        <dbReference type="Pfam" id="PF05532"/>
    </source>
</evidence>
<dbReference type="RefSeq" id="WP_113807519.1">
    <property type="nucleotide sequence ID" value="NZ_QOCW01000024.1"/>
</dbReference>
<dbReference type="InterPro" id="IPR036629">
    <property type="entry name" value="YjbJ_sf"/>
</dbReference>
<comment type="similarity">
    <text evidence="1">Belongs to the UPF0337 (CsbD) family.</text>
</comment>
<organism evidence="4 5">
    <name type="scientific">Bacillus taeanensis</name>
    <dbReference type="NCBI Taxonomy" id="273032"/>
    <lineage>
        <taxon>Bacteria</taxon>
        <taxon>Bacillati</taxon>
        <taxon>Bacillota</taxon>
        <taxon>Bacilli</taxon>
        <taxon>Bacillales</taxon>
        <taxon>Bacillaceae</taxon>
        <taxon>Bacillus</taxon>
    </lineage>
</organism>
<name>A0A366XSQ7_9BACI</name>
<evidence type="ECO:0000256" key="2">
    <source>
        <dbReference type="SAM" id="MobiDB-lite"/>
    </source>
</evidence>
<feature type="region of interest" description="Disordered" evidence="2">
    <location>
        <begin position="1"/>
        <end position="85"/>
    </location>
</feature>
<keyword evidence="5" id="KW-1185">Reference proteome</keyword>
<dbReference type="EMBL" id="QOCW01000024">
    <property type="protein sequence ID" value="RBW68185.1"/>
    <property type="molecule type" value="Genomic_DNA"/>
</dbReference>
<dbReference type="SUPFAM" id="SSF69047">
    <property type="entry name" value="Hypothetical protein YjbJ"/>
    <property type="match status" value="1"/>
</dbReference>